<evidence type="ECO:0000313" key="8">
    <source>
        <dbReference type="RefSeq" id="XP_030387360.1"/>
    </source>
</evidence>
<keyword evidence="5" id="KW-0732">Signal</keyword>
<dbReference type="PANTHER" id="PTHR21066:SF15">
    <property type="entry name" value="GH25962P-RELATED"/>
    <property type="match status" value="1"/>
</dbReference>
<comment type="subcellular location">
    <subcellularLocation>
        <location evidence="1">Secreted</location>
    </subcellularLocation>
</comment>
<evidence type="ECO:0000256" key="3">
    <source>
        <dbReference type="ARBA" id="ARBA00022525"/>
    </source>
</evidence>
<keyword evidence="7" id="KW-1185">Reference proteome</keyword>
<dbReference type="InterPro" id="IPR052295">
    <property type="entry name" value="Odorant-binding_protein"/>
</dbReference>
<dbReference type="SUPFAM" id="SSF47565">
    <property type="entry name" value="Insect pheromone/odorant-binding proteins"/>
    <property type="match status" value="1"/>
</dbReference>
<feature type="compositionally biased region" description="Basic residues" evidence="4">
    <location>
        <begin position="74"/>
        <end position="83"/>
    </location>
</feature>
<dbReference type="Gene3D" id="1.10.238.270">
    <property type="match status" value="1"/>
</dbReference>
<gene>
    <name evidence="8" type="primary">LOC115633979</name>
</gene>
<dbReference type="GO" id="GO:0005576">
    <property type="term" value="C:extracellular region"/>
    <property type="evidence" value="ECO:0007669"/>
    <property type="project" value="UniProtKB-SubCell"/>
</dbReference>
<dbReference type="InterPro" id="IPR054577">
    <property type="entry name" value="OBP47-like_dom"/>
</dbReference>
<evidence type="ECO:0000256" key="2">
    <source>
        <dbReference type="ARBA" id="ARBA00008098"/>
    </source>
</evidence>
<feature type="chain" id="PRO_5026862480" evidence="5">
    <location>
        <begin position="22"/>
        <end position="214"/>
    </location>
</feature>
<reference evidence="8" key="1">
    <citation type="submission" date="2025-08" db="UniProtKB">
        <authorList>
            <consortium name="RefSeq"/>
        </authorList>
    </citation>
    <scope>IDENTIFICATION</scope>
    <source>
        <strain evidence="8">11010-0011.00</strain>
        <tissue evidence="8">Whole body</tissue>
    </source>
</reference>
<dbReference type="GeneID" id="115633979"/>
<protein>
    <submittedName>
        <fullName evidence="8">General odorant-binding protein 67</fullName>
    </submittedName>
</protein>
<keyword evidence="3" id="KW-0964">Secreted</keyword>
<dbReference type="CTD" id="36399"/>
<comment type="similarity">
    <text evidence="2">Belongs to the PBP/GOBP family.</text>
</comment>
<dbReference type="InterPro" id="IPR036728">
    <property type="entry name" value="PBP_GOBP_sf"/>
</dbReference>
<feature type="region of interest" description="Disordered" evidence="4">
    <location>
        <begin position="59"/>
        <end position="83"/>
    </location>
</feature>
<evidence type="ECO:0000256" key="4">
    <source>
        <dbReference type="SAM" id="MobiDB-lite"/>
    </source>
</evidence>
<proteinExistence type="inferred from homology"/>
<dbReference type="Pfam" id="PF22651">
    <property type="entry name" value="OBP47_like"/>
    <property type="match status" value="1"/>
</dbReference>
<dbReference type="RefSeq" id="XP_030387360.1">
    <property type="nucleotide sequence ID" value="XM_030531500.1"/>
</dbReference>
<evidence type="ECO:0000313" key="7">
    <source>
        <dbReference type="Proteomes" id="UP000504634"/>
    </source>
</evidence>
<feature type="domain" description="OBP47-like" evidence="6">
    <location>
        <begin position="88"/>
        <end position="196"/>
    </location>
</feature>
<dbReference type="AlphaFoldDB" id="A0A6J2UGX8"/>
<dbReference type="GO" id="GO:0005549">
    <property type="term" value="F:odorant binding"/>
    <property type="evidence" value="ECO:0007669"/>
    <property type="project" value="InterPro"/>
</dbReference>
<name>A0A6J2UGX8_DROLE</name>
<evidence type="ECO:0000256" key="5">
    <source>
        <dbReference type="SAM" id="SignalP"/>
    </source>
</evidence>
<sequence length="214" mass="23811">MLSKSQLLLLVVGLCLSVASADVDCSKRPKRMDPKKCCAIPEFVTDELKEKCKEYNTTSSVEKTDDSSSSIENKHHRHHHHHHHLPPCFYSCVFNETGIFVDNKLNDEKLQGYLKTVFASSTELQTTVSESFTTCAAKNAEFMAKMGDRTRPSPPPGAPICPHNAGHLMGCVFKTTFKNCPASIWSDTEPCNELRDHFNNCKRPNGPGPSNEEA</sequence>
<organism evidence="7 8">
    <name type="scientific">Drosophila lebanonensis</name>
    <name type="common">Fruit fly</name>
    <name type="synonym">Scaptodrosophila lebanonensis</name>
    <dbReference type="NCBI Taxonomy" id="7225"/>
    <lineage>
        <taxon>Eukaryota</taxon>
        <taxon>Metazoa</taxon>
        <taxon>Ecdysozoa</taxon>
        <taxon>Arthropoda</taxon>
        <taxon>Hexapoda</taxon>
        <taxon>Insecta</taxon>
        <taxon>Pterygota</taxon>
        <taxon>Neoptera</taxon>
        <taxon>Endopterygota</taxon>
        <taxon>Diptera</taxon>
        <taxon>Brachycera</taxon>
        <taxon>Muscomorpha</taxon>
        <taxon>Ephydroidea</taxon>
        <taxon>Drosophilidae</taxon>
        <taxon>Scaptodrosophila</taxon>
    </lineage>
</organism>
<dbReference type="PANTHER" id="PTHR21066">
    <property type="entry name" value="ODORANT-BINDING PROTEIN 59A-RELATED"/>
    <property type="match status" value="1"/>
</dbReference>
<accession>A0A6J2UGX8</accession>
<evidence type="ECO:0000256" key="1">
    <source>
        <dbReference type="ARBA" id="ARBA00004613"/>
    </source>
</evidence>
<feature type="signal peptide" evidence="5">
    <location>
        <begin position="1"/>
        <end position="21"/>
    </location>
</feature>
<evidence type="ECO:0000259" key="6">
    <source>
        <dbReference type="Pfam" id="PF22651"/>
    </source>
</evidence>
<dbReference type="Proteomes" id="UP000504634">
    <property type="component" value="Unplaced"/>
</dbReference>
<dbReference type="OrthoDB" id="7962367at2759"/>